<reference evidence="3" key="1">
    <citation type="submission" date="2021-02" db="EMBL/GenBank/DDBJ databases">
        <title>First Annotated Genome of the Yellow-green Alga Tribonema minus.</title>
        <authorList>
            <person name="Mahan K.M."/>
        </authorList>
    </citation>
    <scope>NUCLEOTIDE SEQUENCE</scope>
    <source>
        <strain evidence="3">UTEX B ZZ1240</strain>
    </source>
</reference>
<feature type="compositionally biased region" description="Basic and acidic residues" evidence="1">
    <location>
        <begin position="88"/>
        <end position="117"/>
    </location>
</feature>
<evidence type="ECO:0000313" key="3">
    <source>
        <dbReference type="EMBL" id="KAG5181413.1"/>
    </source>
</evidence>
<dbReference type="Proteomes" id="UP000664859">
    <property type="component" value="Unassembled WGS sequence"/>
</dbReference>
<feature type="region of interest" description="Disordered" evidence="1">
    <location>
        <begin position="44"/>
        <end position="117"/>
    </location>
</feature>
<keyword evidence="2" id="KW-0732">Signal</keyword>
<feature type="signal peptide" evidence="2">
    <location>
        <begin position="1"/>
        <end position="18"/>
    </location>
</feature>
<proteinExistence type="predicted"/>
<sequence>MIKTPILCALLGLSAATAFIIPAPLCARAPAAVARRMAADEEEDMGAKARHWGADKNWVDGEGEAEQEKFKPGLDRNAASLNSVMGQHDVDEAKEGIMKRDTVAAENPRSDDDSESK</sequence>
<comment type="caution">
    <text evidence="3">The sequence shown here is derived from an EMBL/GenBank/DDBJ whole genome shotgun (WGS) entry which is preliminary data.</text>
</comment>
<name>A0A835Z378_9STRA</name>
<evidence type="ECO:0000256" key="1">
    <source>
        <dbReference type="SAM" id="MobiDB-lite"/>
    </source>
</evidence>
<accession>A0A835Z378</accession>
<keyword evidence="4" id="KW-1185">Reference proteome</keyword>
<evidence type="ECO:0000313" key="4">
    <source>
        <dbReference type="Proteomes" id="UP000664859"/>
    </source>
</evidence>
<feature type="chain" id="PRO_5032682037" evidence="2">
    <location>
        <begin position="19"/>
        <end position="117"/>
    </location>
</feature>
<dbReference type="AlphaFoldDB" id="A0A835Z378"/>
<gene>
    <name evidence="3" type="ORF">JKP88DRAFT_215286</name>
</gene>
<dbReference type="EMBL" id="JAFCMP010000334">
    <property type="protein sequence ID" value="KAG5181413.1"/>
    <property type="molecule type" value="Genomic_DNA"/>
</dbReference>
<organism evidence="3 4">
    <name type="scientific">Tribonema minus</name>
    <dbReference type="NCBI Taxonomy" id="303371"/>
    <lineage>
        <taxon>Eukaryota</taxon>
        <taxon>Sar</taxon>
        <taxon>Stramenopiles</taxon>
        <taxon>Ochrophyta</taxon>
        <taxon>PX clade</taxon>
        <taxon>Xanthophyceae</taxon>
        <taxon>Tribonematales</taxon>
        <taxon>Tribonemataceae</taxon>
        <taxon>Tribonema</taxon>
    </lineage>
</organism>
<evidence type="ECO:0000256" key="2">
    <source>
        <dbReference type="SAM" id="SignalP"/>
    </source>
</evidence>
<protein>
    <submittedName>
        <fullName evidence="3">Uncharacterized protein</fullName>
    </submittedName>
</protein>